<dbReference type="AlphaFoldDB" id="A0A428WA64"/>
<organism evidence="2 3">
    <name type="scientific">Amycolatopsis balhimycina DSM 5908</name>
    <dbReference type="NCBI Taxonomy" id="1081091"/>
    <lineage>
        <taxon>Bacteria</taxon>
        <taxon>Bacillati</taxon>
        <taxon>Actinomycetota</taxon>
        <taxon>Actinomycetes</taxon>
        <taxon>Pseudonocardiales</taxon>
        <taxon>Pseudonocardiaceae</taxon>
        <taxon>Amycolatopsis</taxon>
    </lineage>
</organism>
<dbReference type="Pfam" id="PF03995">
    <property type="entry name" value="Inhibitor_I36"/>
    <property type="match status" value="1"/>
</dbReference>
<dbReference type="RefSeq" id="WP_020644920.1">
    <property type="nucleotide sequence ID" value="NZ_QHHU01000042.1"/>
</dbReference>
<keyword evidence="1" id="KW-0732">Signal</keyword>
<keyword evidence="3" id="KW-1185">Reference proteome</keyword>
<proteinExistence type="predicted"/>
<protein>
    <recommendedName>
        <fullName evidence="4">Peptidase M23</fullName>
    </recommendedName>
</protein>
<feature type="signal peptide" evidence="1">
    <location>
        <begin position="1"/>
        <end position="32"/>
    </location>
</feature>
<accession>A0A428WA64</accession>
<dbReference type="Proteomes" id="UP000286716">
    <property type="component" value="Unassembled WGS sequence"/>
</dbReference>
<evidence type="ECO:0000256" key="1">
    <source>
        <dbReference type="SAM" id="SignalP"/>
    </source>
</evidence>
<evidence type="ECO:0008006" key="4">
    <source>
        <dbReference type="Google" id="ProtNLM"/>
    </source>
</evidence>
<dbReference type="EMBL" id="QHHU01000042">
    <property type="protein sequence ID" value="RSM40005.1"/>
    <property type="molecule type" value="Genomic_DNA"/>
</dbReference>
<evidence type="ECO:0000313" key="2">
    <source>
        <dbReference type="EMBL" id="RSM40005.1"/>
    </source>
</evidence>
<dbReference type="OrthoDB" id="2677885at2"/>
<evidence type="ECO:0000313" key="3">
    <source>
        <dbReference type="Proteomes" id="UP000286716"/>
    </source>
</evidence>
<sequence>MSAHFLRKTVAAGAALAAVATGLVATAGTAGATETIDNTCPRLYFCLYYNSNRAGAIATFFNRDANFADDYFAGSGAGRGQVVKNNAASAQNNQTGLEAWVWFNSNFGGAHDVVLRSNWRNLTATYNENASFDWHS</sequence>
<gene>
    <name evidence="2" type="ORF">DMA12_28200</name>
</gene>
<reference evidence="2 3" key="1">
    <citation type="submission" date="2018-05" db="EMBL/GenBank/DDBJ databases">
        <title>Evolution of GPA BGCs.</title>
        <authorList>
            <person name="Waglechner N."/>
            <person name="Wright G.D."/>
        </authorList>
    </citation>
    <scope>NUCLEOTIDE SEQUENCE [LARGE SCALE GENOMIC DNA]</scope>
    <source>
        <strain evidence="2 3">DSM 5908</strain>
    </source>
</reference>
<feature type="chain" id="PRO_5018988303" description="Peptidase M23" evidence="1">
    <location>
        <begin position="33"/>
        <end position="136"/>
    </location>
</feature>
<comment type="caution">
    <text evidence="2">The sequence shown here is derived from an EMBL/GenBank/DDBJ whole genome shotgun (WGS) entry which is preliminary data.</text>
</comment>
<name>A0A428WA64_AMYBA</name>